<gene>
    <name evidence="1" type="ORF">C5Y83_06945</name>
</gene>
<dbReference type="AlphaFoldDB" id="A0A2S8FZQ5"/>
<comment type="caution">
    <text evidence="1">The sequence shown here is derived from an EMBL/GenBank/DDBJ whole genome shotgun (WGS) entry which is preliminary data.</text>
</comment>
<organism evidence="1 2">
    <name type="scientific">Blastopirellula marina</name>
    <dbReference type="NCBI Taxonomy" id="124"/>
    <lineage>
        <taxon>Bacteria</taxon>
        <taxon>Pseudomonadati</taxon>
        <taxon>Planctomycetota</taxon>
        <taxon>Planctomycetia</taxon>
        <taxon>Pirellulales</taxon>
        <taxon>Pirellulaceae</taxon>
        <taxon>Blastopirellula</taxon>
    </lineage>
</organism>
<dbReference type="OrthoDB" id="289901at2"/>
<name>A0A2S8FZQ5_9BACT</name>
<proteinExistence type="predicted"/>
<reference evidence="1 2" key="1">
    <citation type="submission" date="2018-02" db="EMBL/GenBank/DDBJ databases">
        <title>Comparative genomes isolates from brazilian mangrove.</title>
        <authorList>
            <person name="Araujo J.E."/>
            <person name="Taketani R.G."/>
            <person name="Silva M.C.P."/>
            <person name="Loureco M.V."/>
            <person name="Andreote F.D."/>
        </authorList>
    </citation>
    <scope>NUCLEOTIDE SEQUENCE [LARGE SCALE GENOMIC DNA]</scope>
    <source>
        <strain evidence="1 2">Hex-1 MGV</strain>
    </source>
</reference>
<evidence type="ECO:0000313" key="2">
    <source>
        <dbReference type="Proteomes" id="UP000238322"/>
    </source>
</evidence>
<evidence type="ECO:0000313" key="1">
    <source>
        <dbReference type="EMBL" id="PQO37677.1"/>
    </source>
</evidence>
<dbReference type="RefSeq" id="WP_105328926.1">
    <property type="nucleotide sequence ID" value="NZ_PUHY01000005.1"/>
</dbReference>
<sequence>MSTTTEATRAPDHTVKCIANFLQTGGYLQNFKFPRIKYPNWPGYNPELYAEIGRRIGSGRIPIFLREGNIEGAKAFYNLTGNELNLTSATKPLNRPSHWGTIVHEATHMIQDMKNWRMTKQEMEADAHFAQALFLHYKGTQLESGLLQAFNMAARHFAKGDKKEYKKKFSLMLSQAGAKYHGKAGYDDLYINKRWGGN</sequence>
<protein>
    <submittedName>
        <fullName evidence="1">Uncharacterized protein</fullName>
    </submittedName>
</protein>
<dbReference type="EMBL" id="PUHY01000005">
    <property type="protein sequence ID" value="PQO37677.1"/>
    <property type="molecule type" value="Genomic_DNA"/>
</dbReference>
<accession>A0A2S8FZQ5</accession>
<dbReference type="Proteomes" id="UP000238322">
    <property type="component" value="Unassembled WGS sequence"/>
</dbReference>